<gene>
    <name evidence="3" type="ORF">OB914_07225</name>
    <name evidence="2" type="ORF">OB916_06500</name>
</gene>
<evidence type="ECO:0000313" key="4">
    <source>
        <dbReference type="Proteomes" id="UP001208186"/>
    </source>
</evidence>
<comment type="caution">
    <text evidence="3">The sequence shown here is derived from an EMBL/GenBank/DDBJ whole genome shotgun (WGS) entry which is preliminary data.</text>
</comment>
<dbReference type="InterPro" id="IPR000182">
    <property type="entry name" value="GNAT_dom"/>
</dbReference>
<dbReference type="SUPFAM" id="SSF55729">
    <property type="entry name" value="Acyl-CoA N-acyltransferases (Nat)"/>
    <property type="match status" value="1"/>
</dbReference>
<dbReference type="CDD" id="cd04301">
    <property type="entry name" value="NAT_SF"/>
    <property type="match status" value="1"/>
</dbReference>
<name>A0AAE3IAY2_9EURY</name>
<evidence type="ECO:0000313" key="3">
    <source>
        <dbReference type="EMBL" id="MCU4726757.1"/>
    </source>
</evidence>
<feature type="domain" description="N-acetyltransferase" evidence="1">
    <location>
        <begin position="2"/>
        <end position="126"/>
    </location>
</feature>
<sequence length="126" mass="13972">MVHVRTAKPEEIDALLAILDAAILETDRDAVRQSGSDGRTLVAVEDGRVLGAAVTLPAERGVRLDAIAVRKRRQGQGIGTALVERLIDRHGRVVAEFDERVRPFYESLGFEIRERESGRYHGVRTV</sequence>
<dbReference type="PROSITE" id="PS51186">
    <property type="entry name" value="GNAT"/>
    <property type="match status" value="1"/>
</dbReference>
<dbReference type="Proteomes" id="UP001209746">
    <property type="component" value="Unassembled WGS sequence"/>
</dbReference>
<reference evidence="3" key="1">
    <citation type="submission" date="2023-02" db="EMBL/GenBank/DDBJ databases">
        <title>Enrichment on poylsaccharides allowed isolation of novel metabolic and taxonomic groups of Haloarchaea.</title>
        <authorList>
            <person name="Sorokin D.Y."/>
            <person name="Elcheninov A.G."/>
            <person name="Khizhniak T.V."/>
            <person name="Kolganova T.V."/>
            <person name="Kublanov I.V."/>
        </authorList>
    </citation>
    <scope>NUCLEOTIDE SEQUENCE</scope>
    <source>
        <strain evidence="2 4">HArc-curdl5-1</strain>
        <strain evidence="3">HArc-curdl7</strain>
    </source>
</reference>
<keyword evidence="4" id="KW-1185">Reference proteome</keyword>
<dbReference type="InterPro" id="IPR016181">
    <property type="entry name" value="Acyl_CoA_acyltransferase"/>
</dbReference>
<dbReference type="Pfam" id="PF13508">
    <property type="entry name" value="Acetyltransf_7"/>
    <property type="match status" value="1"/>
</dbReference>
<evidence type="ECO:0000313" key="2">
    <source>
        <dbReference type="EMBL" id="MCU4717714.1"/>
    </source>
</evidence>
<dbReference type="EMBL" id="JAOPKD010000005">
    <property type="protein sequence ID" value="MCU4726757.1"/>
    <property type="molecule type" value="Genomic_DNA"/>
</dbReference>
<dbReference type="EMBL" id="JAOPKC010000004">
    <property type="protein sequence ID" value="MCU4717714.1"/>
    <property type="molecule type" value="Genomic_DNA"/>
</dbReference>
<evidence type="ECO:0000259" key="1">
    <source>
        <dbReference type="PROSITE" id="PS51186"/>
    </source>
</evidence>
<organism evidence="3 5">
    <name type="scientific">Halapricum hydrolyticum</name>
    <dbReference type="NCBI Taxonomy" id="2979991"/>
    <lineage>
        <taxon>Archaea</taxon>
        <taxon>Methanobacteriati</taxon>
        <taxon>Methanobacteriota</taxon>
        <taxon>Stenosarchaea group</taxon>
        <taxon>Halobacteria</taxon>
        <taxon>Halobacteriales</taxon>
        <taxon>Haloarculaceae</taxon>
        <taxon>Halapricum</taxon>
    </lineage>
</organism>
<dbReference type="RefSeq" id="WP_315908474.1">
    <property type="nucleotide sequence ID" value="NZ_JAOPKC010000004.1"/>
</dbReference>
<protein>
    <submittedName>
        <fullName evidence="3">GNAT family N-acetyltransferase</fullName>
    </submittedName>
</protein>
<dbReference type="Proteomes" id="UP001208186">
    <property type="component" value="Unassembled WGS sequence"/>
</dbReference>
<evidence type="ECO:0000313" key="5">
    <source>
        <dbReference type="Proteomes" id="UP001209746"/>
    </source>
</evidence>
<dbReference type="Gene3D" id="3.40.630.30">
    <property type="match status" value="1"/>
</dbReference>
<dbReference type="AlphaFoldDB" id="A0AAE3IAY2"/>
<dbReference type="GO" id="GO:0016747">
    <property type="term" value="F:acyltransferase activity, transferring groups other than amino-acyl groups"/>
    <property type="evidence" value="ECO:0007669"/>
    <property type="project" value="InterPro"/>
</dbReference>
<accession>A0AAE3IAY2</accession>
<proteinExistence type="predicted"/>